<evidence type="ECO:0000256" key="9">
    <source>
        <dbReference type="ARBA" id="ARBA00022989"/>
    </source>
</evidence>
<evidence type="ECO:0000313" key="20">
    <source>
        <dbReference type="EMBL" id="CDI51568.1"/>
    </source>
</evidence>
<comment type="subcellular location">
    <subcellularLocation>
        <location evidence="2">Mitochondrion outer membrane</location>
    </subcellularLocation>
</comment>
<feature type="binding site" evidence="16">
    <location>
        <position position="161"/>
    </location>
    <ligand>
        <name>FAD</name>
        <dbReference type="ChEBI" id="CHEBI:57692"/>
    </ligand>
</feature>
<evidence type="ECO:0000256" key="7">
    <source>
        <dbReference type="ARBA" id="ARBA00022787"/>
    </source>
</evidence>
<dbReference type="InterPro" id="IPR001834">
    <property type="entry name" value="CBR-like"/>
</dbReference>
<feature type="binding site" evidence="16">
    <location>
        <position position="151"/>
    </location>
    <ligand>
        <name>FAD</name>
        <dbReference type="ChEBI" id="CHEBI:57692"/>
    </ligand>
</feature>
<comment type="catalytic activity">
    <reaction evidence="14 17">
        <text>2 Fe(III)-[cytochrome b5] + NADH = 2 Fe(II)-[cytochrome b5] + NAD(+) + H(+)</text>
        <dbReference type="Rhea" id="RHEA:46680"/>
        <dbReference type="Rhea" id="RHEA-COMP:10438"/>
        <dbReference type="Rhea" id="RHEA-COMP:10439"/>
        <dbReference type="ChEBI" id="CHEBI:15378"/>
        <dbReference type="ChEBI" id="CHEBI:29033"/>
        <dbReference type="ChEBI" id="CHEBI:29034"/>
        <dbReference type="ChEBI" id="CHEBI:57540"/>
        <dbReference type="ChEBI" id="CHEBI:57945"/>
        <dbReference type="EC" id="1.6.2.2"/>
    </reaction>
</comment>
<dbReference type="SUPFAM" id="SSF52343">
    <property type="entry name" value="Ferredoxin reductase-like, C-terminal NADP-linked domain"/>
    <property type="match status" value="1"/>
</dbReference>
<feature type="binding site" evidence="16">
    <location>
        <position position="153"/>
    </location>
    <ligand>
        <name>FAD</name>
        <dbReference type="ChEBI" id="CHEBI:57692"/>
    </ligand>
</feature>
<sequence>MVLAEQVVLISSILVTFSLCLATTKYAAKNLFPDLELFQLYDAATNPMELNVVLAFVVGLICSIAALLYFDSQKLKPVLNPTQWQQYRLTEKQKLSPNTALYRFKLPRQNNILGLPIGQHISIQANIGGKDVMRSYTPTSSDDDHGFFDLVVKSYEQGNVSKYIGSMKIGDLISVKGPKGQMRYTPGLARQIGMIAGGTGLTPCLQIIRAVLKNPADKTQLDFIYANVKEDDILLKQELDELAVKHKDQFRVHYFLNEAPEGWTGGVGFVTKNAIEEYMPKPAGDARVLFCGPGPMKTAVLKHLDELGYEKPRTVSKLEDQVFCF</sequence>
<dbReference type="InterPro" id="IPR017938">
    <property type="entry name" value="Riboflavin_synthase-like_b-brl"/>
</dbReference>
<evidence type="ECO:0000256" key="12">
    <source>
        <dbReference type="ARBA" id="ARBA00023128"/>
    </source>
</evidence>
<keyword evidence="12" id="KW-0496">Mitochondrion</keyword>
<feature type="transmembrane region" description="Helical" evidence="18">
    <location>
        <begin position="51"/>
        <end position="70"/>
    </location>
</feature>
<dbReference type="EMBL" id="HG529510">
    <property type="protein sequence ID" value="CDI51568.1"/>
    <property type="molecule type" value="Genomic_DNA"/>
</dbReference>
<feature type="binding site" evidence="16">
    <location>
        <position position="160"/>
    </location>
    <ligand>
        <name>FAD</name>
        <dbReference type="ChEBI" id="CHEBI:57692"/>
    </ligand>
</feature>
<dbReference type="Pfam" id="PF00175">
    <property type="entry name" value="NAD_binding_1"/>
    <property type="match status" value="1"/>
</dbReference>
<evidence type="ECO:0000256" key="8">
    <source>
        <dbReference type="ARBA" id="ARBA00022827"/>
    </source>
</evidence>
<comment type="similarity">
    <text evidence="4 17">Belongs to the flavoprotein pyridine nucleotide cytochrome reductase family.</text>
</comment>
<dbReference type="PANTHER" id="PTHR19370:SF184">
    <property type="entry name" value="NADH-CYTOCHROME B5 REDUCTASE-LIKE"/>
    <property type="match status" value="1"/>
</dbReference>
<dbReference type="CDD" id="cd06183">
    <property type="entry name" value="cyt_b5_reduct_like"/>
    <property type="match status" value="1"/>
</dbReference>
<evidence type="ECO:0000256" key="16">
    <source>
        <dbReference type="PIRSR" id="PIRSR601834-1"/>
    </source>
</evidence>
<evidence type="ECO:0000256" key="4">
    <source>
        <dbReference type="ARBA" id="ARBA00006105"/>
    </source>
</evidence>
<dbReference type="AlphaFoldDB" id="A0A077QZ11"/>
<dbReference type="InterPro" id="IPR017927">
    <property type="entry name" value="FAD-bd_FR_type"/>
</dbReference>
<dbReference type="InterPro" id="IPR008333">
    <property type="entry name" value="Cbr1-like_FAD-bd_dom"/>
</dbReference>
<keyword evidence="5 16" id="KW-0285">Flavoprotein</keyword>
<comment type="catalytic activity">
    <reaction evidence="15">
        <text>2 Fe(3+)-[Dph3] + NADH = 2 Fe(2+)-[Dph3] + NAD(+) + H(+)</text>
        <dbReference type="Rhea" id="RHEA:71231"/>
        <dbReference type="Rhea" id="RHEA-COMP:18002"/>
        <dbReference type="Rhea" id="RHEA-COMP:18003"/>
        <dbReference type="ChEBI" id="CHEBI:15378"/>
        <dbReference type="ChEBI" id="CHEBI:29033"/>
        <dbReference type="ChEBI" id="CHEBI:29034"/>
        <dbReference type="ChEBI" id="CHEBI:57540"/>
        <dbReference type="ChEBI" id="CHEBI:57945"/>
        <dbReference type="ChEBI" id="CHEBI:83228"/>
    </reaction>
    <physiologicalReaction direction="left-to-right" evidence="15">
        <dbReference type="Rhea" id="RHEA:71232"/>
    </physiologicalReaction>
</comment>
<evidence type="ECO:0000256" key="13">
    <source>
        <dbReference type="ARBA" id="ARBA00023136"/>
    </source>
</evidence>
<feature type="domain" description="FAD-binding FR-type" evidence="19">
    <location>
        <begin position="82"/>
        <end position="185"/>
    </location>
</feature>
<dbReference type="Gene3D" id="3.40.50.80">
    <property type="entry name" value="Nucleotide-binding domain of ferredoxin-NADP reductase (FNR) module"/>
    <property type="match status" value="1"/>
</dbReference>
<keyword evidence="7" id="KW-1000">Mitochondrion outer membrane</keyword>
<dbReference type="GO" id="GO:0005741">
    <property type="term" value="C:mitochondrial outer membrane"/>
    <property type="evidence" value="ECO:0007669"/>
    <property type="project" value="UniProtKB-SubCell"/>
</dbReference>
<evidence type="ECO:0000256" key="10">
    <source>
        <dbReference type="ARBA" id="ARBA00023002"/>
    </source>
</evidence>
<comment type="cofactor">
    <cofactor evidence="1 16 17">
        <name>FAD</name>
        <dbReference type="ChEBI" id="CHEBI:57692"/>
    </cofactor>
</comment>
<evidence type="ECO:0000256" key="3">
    <source>
        <dbReference type="ARBA" id="ARBA00005156"/>
    </source>
</evidence>
<dbReference type="SUPFAM" id="SSF63380">
    <property type="entry name" value="Riboflavin synthase domain-like"/>
    <property type="match status" value="1"/>
</dbReference>
<dbReference type="PRINTS" id="PR00406">
    <property type="entry name" value="CYTB5RDTASE"/>
</dbReference>
<evidence type="ECO:0000256" key="14">
    <source>
        <dbReference type="ARBA" id="ARBA00047682"/>
    </source>
</evidence>
<evidence type="ECO:0000259" key="19">
    <source>
        <dbReference type="PROSITE" id="PS51384"/>
    </source>
</evidence>
<name>A0A077QZ11_9BASI</name>
<keyword evidence="13 18" id="KW-0472">Membrane</keyword>
<dbReference type="Pfam" id="PF00970">
    <property type="entry name" value="FAD_binding_6"/>
    <property type="match status" value="1"/>
</dbReference>
<feature type="binding site" evidence="16">
    <location>
        <position position="136"/>
    </location>
    <ligand>
        <name>FAD</name>
        <dbReference type="ChEBI" id="CHEBI:57692"/>
    </ligand>
</feature>
<accession>A0A077QZ11</accession>
<dbReference type="FunFam" id="3.40.50.80:FF:000019">
    <property type="entry name" value="NADH-cytochrome b5 reductase"/>
    <property type="match status" value="1"/>
</dbReference>
<dbReference type="PANTHER" id="PTHR19370">
    <property type="entry name" value="NADH-CYTOCHROME B5 REDUCTASE"/>
    <property type="match status" value="1"/>
</dbReference>
<dbReference type="PROSITE" id="PS51384">
    <property type="entry name" value="FAD_FR"/>
    <property type="match status" value="1"/>
</dbReference>
<comment type="pathway">
    <text evidence="3">Protein modification; peptidyl-diphthamide biosynthesis.</text>
</comment>
<keyword evidence="6 18" id="KW-0812">Transmembrane</keyword>
<protein>
    <recommendedName>
        <fullName evidence="17">NADH-cytochrome b5 reductase</fullName>
        <ecNumber evidence="17">1.6.2.2</ecNumber>
    </recommendedName>
</protein>
<evidence type="ECO:0000256" key="5">
    <source>
        <dbReference type="ARBA" id="ARBA00022630"/>
    </source>
</evidence>
<keyword evidence="10 17" id="KW-0560">Oxidoreductase</keyword>
<evidence type="ECO:0000256" key="15">
    <source>
        <dbReference type="ARBA" id="ARBA00049138"/>
    </source>
</evidence>
<keyword evidence="11 17" id="KW-0520">NAD</keyword>
<keyword evidence="8 16" id="KW-0274">FAD</keyword>
<dbReference type="PRINTS" id="PR00371">
    <property type="entry name" value="FPNCR"/>
</dbReference>
<evidence type="ECO:0000256" key="2">
    <source>
        <dbReference type="ARBA" id="ARBA00004294"/>
    </source>
</evidence>
<keyword evidence="9 18" id="KW-1133">Transmembrane helix</keyword>
<evidence type="ECO:0000256" key="6">
    <source>
        <dbReference type="ARBA" id="ARBA00022692"/>
    </source>
</evidence>
<evidence type="ECO:0000256" key="18">
    <source>
        <dbReference type="SAM" id="Phobius"/>
    </source>
</evidence>
<dbReference type="EC" id="1.6.2.2" evidence="17"/>
<evidence type="ECO:0000256" key="17">
    <source>
        <dbReference type="RuleBase" id="RU361226"/>
    </source>
</evidence>
<organism evidence="20">
    <name type="scientific">Melanopsichium pennsylvanicum 4</name>
    <dbReference type="NCBI Taxonomy" id="1398559"/>
    <lineage>
        <taxon>Eukaryota</taxon>
        <taxon>Fungi</taxon>
        <taxon>Dikarya</taxon>
        <taxon>Basidiomycota</taxon>
        <taxon>Ustilaginomycotina</taxon>
        <taxon>Ustilaginomycetes</taxon>
        <taxon>Ustilaginales</taxon>
        <taxon>Ustilaginaceae</taxon>
        <taxon>Melanopsichium</taxon>
    </lineage>
</organism>
<dbReference type="Gene3D" id="2.40.30.10">
    <property type="entry name" value="Translation factors"/>
    <property type="match status" value="1"/>
</dbReference>
<feature type="binding site" evidence="16">
    <location>
        <position position="134"/>
    </location>
    <ligand>
        <name>FAD</name>
        <dbReference type="ChEBI" id="CHEBI:57692"/>
    </ligand>
</feature>
<evidence type="ECO:0000256" key="11">
    <source>
        <dbReference type="ARBA" id="ARBA00023027"/>
    </source>
</evidence>
<reference evidence="20" key="1">
    <citation type="journal article" date="2014" name="Genome Biol. Evol.">
        <title>Gene Loss Rather Than Gene Gain Is Associated with a Host Jump from Monocots to Dicots in the Smut Fungus Melanopsichium pennsylvanicum.</title>
        <authorList>
            <person name="Sharma R."/>
            <person name="Mishra B."/>
            <person name="Runge F."/>
            <person name="Thines M."/>
        </authorList>
    </citation>
    <scope>NUCLEOTIDE SEQUENCE</scope>
    <source>
        <strain evidence="20">4</strain>
    </source>
</reference>
<evidence type="ECO:0000256" key="1">
    <source>
        <dbReference type="ARBA" id="ARBA00001974"/>
    </source>
</evidence>
<proteinExistence type="inferred from homology"/>
<dbReference type="InterPro" id="IPR001709">
    <property type="entry name" value="Flavoprot_Pyr_Nucl_cyt_Rdtase"/>
</dbReference>
<dbReference type="GO" id="GO:0090524">
    <property type="term" value="F:cytochrome-b5 reductase activity, acting on NADH"/>
    <property type="evidence" value="ECO:0007669"/>
    <property type="project" value="UniProtKB-EC"/>
</dbReference>
<dbReference type="FunFam" id="2.40.30.10:FF:000032">
    <property type="entry name" value="NADH-cytochrome b5 reductase"/>
    <property type="match status" value="1"/>
</dbReference>
<feature type="binding site" evidence="16">
    <location>
        <position position="202"/>
    </location>
    <ligand>
        <name>FAD</name>
        <dbReference type="ChEBI" id="CHEBI:57692"/>
    </ligand>
</feature>
<dbReference type="InterPro" id="IPR001433">
    <property type="entry name" value="OxRdtase_FAD/NAD-bd"/>
</dbReference>
<dbReference type="InterPro" id="IPR039261">
    <property type="entry name" value="FNR_nucleotide-bd"/>
</dbReference>